<sequence length="269" mass="29764">MPAIDAELRAMRRRFPWVRLAVLPELAPHGVDIAAAEEEGGPTERQFAALARELDLWLVPGSFFQRRGDDIFNATPIIDNRGEVVARYAKMFPFQPYEVGVTPGREPVTFDIPGIGRIGILNCYDMWFPETARTLALMGAEVILHPSLTNTIDREVEMTIARANAAMQQFFFLDINAAGQIGNGRSGAYGPGGTIIYQAGGAHEVLAFEFDLAEVRRVRERGWHGLGQTLKSFRDSEVDFPLLSNGNRHTPAMNALGTLKKPELNSPQD</sequence>
<dbReference type="Proteomes" id="UP000555448">
    <property type="component" value="Unassembled WGS sequence"/>
</dbReference>
<dbReference type="PROSITE" id="PS50263">
    <property type="entry name" value="CN_HYDROLASE"/>
    <property type="match status" value="1"/>
</dbReference>
<evidence type="ECO:0000313" key="3">
    <source>
        <dbReference type="EMBL" id="MBB4858611.1"/>
    </source>
</evidence>
<keyword evidence="4" id="KW-1185">Reference proteome</keyword>
<accession>A0A7W7K9C4</accession>
<comment type="caution">
    <text evidence="3">The sequence shown here is derived from an EMBL/GenBank/DDBJ whole genome shotgun (WGS) entry which is preliminary data.</text>
</comment>
<evidence type="ECO:0000313" key="4">
    <source>
        <dbReference type="Proteomes" id="UP000555448"/>
    </source>
</evidence>
<protein>
    <submittedName>
        <fullName evidence="3">Putative amidohydrolase</fullName>
    </submittedName>
</protein>
<dbReference type="CDD" id="cd07197">
    <property type="entry name" value="nitrilase"/>
    <property type="match status" value="1"/>
</dbReference>
<evidence type="ECO:0000259" key="2">
    <source>
        <dbReference type="PROSITE" id="PS50263"/>
    </source>
</evidence>
<gene>
    <name evidence="3" type="ORF">HNO88_001937</name>
</gene>
<dbReference type="PANTHER" id="PTHR23088">
    <property type="entry name" value="NITRILASE-RELATED"/>
    <property type="match status" value="1"/>
</dbReference>
<dbReference type="Gene3D" id="3.60.110.10">
    <property type="entry name" value="Carbon-nitrogen hydrolase"/>
    <property type="match status" value="1"/>
</dbReference>
<dbReference type="AlphaFoldDB" id="A0A7W7K9C4"/>
<dbReference type="InterPro" id="IPR036526">
    <property type="entry name" value="C-N_Hydrolase_sf"/>
</dbReference>
<organism evidence="3 4">
    <name type="scientific">Novosphingobium chloroacetimidivorans</name>
    <dbReference type="NCBI Taxonomy" id="1428314"/>
    <lineage>
        <taxon>Bacteria</taxon>
        <taxon>Pseudomonadati</taxon>
        <taxon>Pseudomonadota</taxon>
        <taxon>Alphaproteobacteria</taxon>
        <taxon>Sphingomonadales</taxon>
        <taxon>Sphingomonadaceae</taxon>
        <taxon>Novosphingobium</taxon>
    </lineage>
</organism>
<dbReference type="PANTHER" id="PTHR23088:SF27">
    <property type="entry name" value="DEAMINATED GLUTATHIONE AMIDASE"/>
    <property type="match status" value="1"/>
</dbReference>
<feature type="region of interest" description="Disordered" evidence="1">
    <location>
        <begin position="249"/>
        <end position="269"/>
    </location>
</feature>
<dbReference type="Pfam" id="PF00795">
    <property type="entry name" value="CN_hydrolase"/>
    <property type="match status" value="1"/>
</dbReference>
<reference evidence="3 4" key="1">
    <citation type="submission" date="2020-08" db="EMBL/GenBank/DDBJ databases">
        <title>Functional genomics of gut bacteria from endangered species of beetles.</title>
        <authorList>
            <person name="Carlos-Shanley C."/>
        </authorList>
    </citation>
    <scope>NUCLEOTIDE SEQUENCE [LARGE SCALE GENOMIC DNA]</scope>
    <source>
        <strain evidence="3 4">S00245</strain>
    </source>
</reference>
<dbReference type="InterPro" id="IPR003010">
    <property type="entry name" value="C-N_Hydrolase"/>
</dbReference>
<dbReference type="GO" id="GO:0016787">
    <property type="term" value="F:hydrolase activity"/>
    <property type="evidence" value="ECO:0007669"/>
    <property type="project" value="UniProtKB-KW"/>
</dbReference>
<keyword evidence="3" id="KW-0378">Hydrolase</keyword>
<evidence type="ECO:0000256" key="1">
    <source>
        <dbReference type="SAM" id="MobiDB-lite"/>
    </source>
</evidence>
<feature type="domain" description="CN hydrolase" evidence="2">
    <location>
        <begin position="1"/>
        <end position="212"/>
    </location>
</feature>
<proteinExistence type="predicted"/>
<name>A0A7W7K9C4_9SPHN</name>
<dbReference type="EMBL" id="JACHLR010000007">
    <property type="protein sequence ID" value="MBB4858611.1"/>
    <property type="molecule type" value="Genomic_DNA"/>
</dbReference>
<dbReference type="SUPFAM" id="SSF56317">
    <property type="entry name" value="Carbon-nitrogen hydrolase"/>
    <property type="match status" value="1"/>
</dbReference>